<dbReference type="Proteomes" id="UP000434223">
    <property type="component" value="Unassembled WGS sequence"/>
</dbReference>
<dbReference type="RefSeq" id="WP_006774646.1">
    <property type="nucleotide sequence ID" value="NZ_BQNJ01000001.1"/>
</dbReference>
<dbReference type="Gene3D" id="3.40.920.10">
    <property type="entry name" value="Pyruvate-ferredoxin oxidoreductase, PFOR, domain III"/>
    <property type="match status" value="1"/>
</dbReference>
<comment type="caution">
    <text evidence="3">The sequence shown here is derived from an EMBL/GenBank/DDBJ whole genome shotgun (WGS) entry which is preliminary data.</text>
</comment>
<dbReference type="InterPro" id="IPR002869">
    <property type="entry name" value="Pyrv_flavodox_OxRed_cen"/>
</dbReference>
<evidence type="ECO:0000313" key="6">
    <source>
        <dbReference type="Proteomes" id="UP001055091"/>
    </source>
</evidence>
<dbReference type="Pfam" id="PF01558">
    <property type="entry name" value="POR"/>
    <property type="match status" value="1"/>
</dbReference>
<organism evidence="3 6">
    <name type="scientific">Hungatella hathewayi</name>
    <dbReference type="NCBI Taxonomy" id="154046"/>
    <lineage>
        <taxon>Bacteria</taxon>
        <taxon>Bacillati</taxon>
        <taxon>Bacillota</taxon>
        <taxon>Clostridia</taxon>
        <taxon>Lachnospirales</taxon>
        <taxon>Lachnospiraceae</taxon>
        <taxon>Hungatella</taxon>
    </lineage>
</organism>
<dbReference type="Proteomes" id="UP001055091">
    <property type="component" value="Unassembled WGS sequence"/>
</dbReference>
<reference evidence="3" key="2">
    <citation type="submission" date="2022-01" db="EMBL/GenBank/DDBJ databases">
        <title>Novel bile acid biosynthetic pathways are enriched in the microbiome of centenarians.</title>
        <authorList>
            <person name="Sato Y."/>
            <person name="Atarashi K."/>
            <person name="Plichta R.D."/>
            <person name="Arai Y."/>
            <person name="Sasajima S."/>
            <person name="Kearney M.S."/>
            <person name="Suda W."/>
            <person name="Takeshita K."/>
            <person name="Sasaki T."/>
            <person name="Okamoto S."/>
            <person name="Skelly N.A."/>
            <person name="Okamura Y."/>
            <person name="Vlamakis H."/>
            <person name="Li Y."/>
            <person name="Tanoue T."/>
            <person name="Takei H."/>
            <person name="Nittono H."/>
            <person name="Narushima S."/>
            <person name="Irie J."/>
            <person name="Itoh H."/>
            <person name="Moriya K."/>
            <person name="Sugiura Y."/>
            <person name="Suematsu M."/>
            <person name="Moritoki N."/>
            <person name="Shibata S."/>
            <person name="Littman R.D."/>
            <person name="Fischbach A.M."/>
            <person name="Uwamino Y."/>
            <person name="Inoue T."/>
            <person name="Honda A."/>
            <person name="Hattori M."/>
            <person name="Murai T."/>
            <person name="Xavier J.R."/>
            <person name="Hirose N."/>
            <person name="Honda K."/>
        </authorList>
    </citation>
    <scope>NUCLEOTIDE SEQUENCE</scope>
    <source>
        <strain evidence="3">CE91-St55</strain>
    </source>
</reference>
<dbReference type="InterPro" id="IPR019752">
    <property type="entry name" value="Pyrv/ketoisovalerate_OxRed_cat"/>
</dbReference>
<dbReference type="OrthoDB" id="9789125at2"/>
<accession>A0A174WJ51</accession>
<gene>
    <name evidence="3" type="ORF">CE91St55_35990</name>
    <name evidence="4" type="ORF">GNE07_23770</name>
</gene>
<keyword evidence="1" id="KW-0560">Oxidoreductase</keyword>
<proteinExistence type="predicted"/>
<dbReference type="SUPFAM" id="SSF53323">
    <property type="entry name" value="Pyruvate-ferredoxin oxidoreductase, PFOR, domain III"/>
    <property type="match status" value="1"/>
</dbReference>
<evidence type="ECO:0000313" key="3">
    <source>
        <dbReference type="EMBL" id="GKH01618.1"/>
    </source>
</evidence>
<dbReference type="GeneID" id="93152438"/>
<dbReference type="EMBL" id="WNME01000021">
    <property type="protein sequence ID" value="MUB66044.1"/>
    <property type="molecule type" value="Genomic_DNA"/>
</dbReference>
<dbReference type="InterPro" id="IPR052554">
    <property type="entry name" value="2-oxoglutarate_synth_KorC"/>
</dbReference>
<dbReference type="PANTHER" id="PTHR42730:SF1">
    <property type="entry name" value="2-OXOGLUTARATE SYNTHASE SUBUNIT KORC"/>
    <property type="match status" value="1"/>
</dbReference>
<evidence type="ECO:0000256" key="1">
    <source>
        <dbReference type="ARBA" id="ARBA00023002"/>
    </source>
</evidence>
<protein>
    <submittedName>
        <fullName evidence="3 4">Oxidoreductase</fullName>
    </submittedName>
</protein>
<reference evidence="4 5" key="1">
    <citation type="submission" date="2019-09" db="EMBL/GenBank/DDBJ databases">
        <title>Draft genome sequencing of Hungatella hathewayi 123Y-2.</title>
        <authorList>
            <person name="Lv Q."/>
            <person name="Li S."/>
        </authorList>
    </citation>
    <scope>NUCLEOTIDE SEQUENCE [LARGE SCALE GENOMIC DNA]</scope>
    <source>
        <strain evidence="4 5">123Y-2</strain>
    </source>
</reference>
<dbReference type="GO" id="GO:0016903">
    <property type="term" value="F:oxidoreductase activity, acting on the aldehyde or oxo group of donors"/>
    <property type="evidence" value="ECO:0007669"/>
    <property type="project" value="InterPro"/>
</dbReference>
<dbReference type="AlphaFoldDB" id="A0A174WJ51"/>
<name>A0A174WJ51_9FIRM</name>
<sequence length="187" mass="20056">MKEIVFAGSGGQGVLTAGLIISDIAAKEGLNVTWVPSYGSAMRGGTANCTVKYCENTIYNPSQEEPDVLLAMNNPSFKKFLPLVTPGGIVVIGDLVDIPEDARKDVIYVRVPATEISTDQGNPKSANIVMTGAIVKLMGDFSKEAAITAMNHMFEKKGKSQFREANEKAFDAGYDAVEVMVQDSCVR</sequence>
<evidence type="ECO:0000313" key="4">
    <source>
        <dbReference type="EMBL" id="MUB66044.1"/>
    </source>
</evidence>
<evidence type="ECO:0000259" key="2">
    <source>
        <dbReference type="Pfam" id="PF01558"/>
    </source>
</evidence>
<evidence type="ECO:0000313" key="5">
    <source>
        <dbReference type="Proteomes" id="UP000434223"/>
    </source>
</evidence>
<dbReference type="EMBL" id="BQNJ01000001">
    <property type="protein sequence ID" value="GKH01618.1"/>
    <property type="molecule type" value="Genomic_DNA"/>
</dbReference>
<feature type="domain" description="Pyruvate/ketoisovalerate oxidoreductase catalytic" evidence="2">
    <location>
        <begin position="10"/>
        <end position="175"/>
    </location>
</feature>
<dbReference type="PANTHER" id="PTHR42730">
    <property type="entry name" value="2-OXOGLUTARATE SYNTHASE SUBUNIT KORC"/>
    <property type="match status" value="1"/>
</dbReference>